<dbReference type="Proteomes" id="UP000068026">
    <property type="component" value="Chromosome"/>
</dbReference>
<protein>
    <recommendedName>
        <fullName evidence="7 8">Acyl carrier protein</fullName>
        <shortName evidence="7">ACP</shortName>
    </recommendedName>
</protein>
<reference evidence="11 13" key="1">
    <citation type="journal article" date="2016" name="Genome Announc.">
        <title>Complete Genome Sequence of the Amino Acid-Fermenting Clostridium propionicum X2 (DSM 1682).</title>
        <authorList>
            <person name="Poehlein A."/>
            <person name="Schlien K."/>
            <person name="Chowdhury N.P."/>
            <person name="Gottschalk G."/>
            <person name="Buckel W."/>
            <person name="Daniel R."/>
        </authorList>
    </citation>
    <scope>NUCLEOTIDE SEQUENCE [LARGE SCALE GENOMIC DNA]</scope>
    <source>
        <strain evidence="11 13">X2</strain>
    </source>
</reference>
<gene>
    <name evidence="7" type="primary">acpP</name>
    <name evidence="11" type="synonym">acpP_2</name>
    <name evidence="11" type="ORF">CPRO_23710</name>
    <name evidence="12" type="ORF">SAMN02745151_02286</name>
</gene>
<dbReference type="SUPFAM" id="SSF47336">
    <property type="entry name" value="ACP-like"/>
    <property type="match status" value="1"/>
</dbReference>
<dbReference type="GO" id="GO:0005829">
    <property type="term" value="C:cytosol"/>
    <property type="evidence" value="ECO:0007669"/>
    <property type="project" value="TreeGrafter"/>
</dbReference>
<dbReference type="KEGG" id="cpro:CPRO_23710"/>
<name>A0A0X8VBL8_ANAPI</name>
<keyword evidence="2 7" id="KW-0444">Lipid biosynthesis</keyword>
<keyword evidence="3 7" id="KW-0597">Phosphoprotein</keyword>
<dbReference type="GO" id="GO:0016020">
    <property type="term" value="C:membrane"/>
    <property type="evidence" value="ECO:0007669"/>
    <property type="project" value="GOC"/>
</dbReference>
<evidence type="ECO:0000256" key="7">
    <source>
        <dbReference type="HAMAP-Rule" id="MF_01217"/>
    </source>
</evidence>
<keyword evidence="13" id="KW-1185">Reference proteome</keyword>
<keyword evidence="7" id="KW-0963">Cytoplasm</keyword>
<comment type="similarity">
    <text evidence="7">Belongs to the acyl carrier protein (ACP) family.</text>
</comment>
<comment type="PTM">
    <text evidence="9">4'-phosphopantetheine is transferred from CoA to a specific serine of apo-ACP by acpS.</text>
</comment>
<dbReference type="InterPro" id="IPR009081">
    <property type="entry name" value="PP-bd_ACP"/>
</dbReference>
<comment type="PTM">
    <text evidence="7">4'-phosphopantetheine is transferred from CoA to a specific serine of apo-ACP by AcpS. This modification is essential for activity because fatty acids are bound in thioester linkage to the sulfhydryl of the prosthetic group.</text>
</comment>
<dbReference type="PANTHER" id="PTHR20863:SF76">
    <property type="entry name" value="CARRIER DOMAIN-CONTAINING PROTEIN"/>
    <property type="match status" value="1"/>
</dbReference>
<evidence type="ECO:0000313" key="12">
    <source>
        <dbReference type="EMBL" id="SHE94536.1"/>
    </source>
</evidence>
<dbReference type="NCBIfam" id="NF002150">
    <property type="entry name" value="PRK00982.1-4"/>
    <property type="match status" value="1"/>
</dbReference>
<dbReference type="PANTHER" id="PTHR20863">
    <property type="entry name" value="ACYL CARRIER PROTEIN"/>
    <property type="match status" value="1"/>
</dbReference>
<dbReference type="NCBIfam" id="TIGR00517">
    <property type="entry name" value="acyl_carrier"/>
    <property type="match status" value="1"/>
</dbReference>
<dbReference type="RefSeq" id="WP_066051962.1">
    <property type="nucleotide sequence ID" value="NZ_CP014223.1"/>
</dbReference>
<keyword evidence="6 7" id="KW-0275">Fatty acid biosynthesis</keyword>
<dbReference type="Proteomes" id="UP000184204">
    <property type="component" value="Unassembled WGS sequence"/>
</dbReference>
<dbReference type="Pfam" id="PF00550">
    <property type="entry name" value="PP-binding"/>
    <property type="match status" value="1"/>
</dbReference>
<evidence type="ECO:0000259" key="10">
    <source>
        <dbReference type="PROSITE" id="PS50075"/>
    </source>
</evidence>
<dbReference type="NCBIfam" id="NF002148">
    <property type="entry name" value="PRK00982.1-2"/>
    <property type="match status" value="1"/>
</dbReference>
<proteinExistence type="inferred from homology"/>
<dbReference type="AlphaFoldDB" id="A0A0X8VBL8"/>
<dbReference type="GO" id="GO:0009245">
    <property type="term" value="P:lipid A biosynthetic process"/>
    <property type="evidence" value="ECO:0007669"/>
    <property type="project" value="TreeGrafter"/>
</dbReference>
<evidence type="ECO:0000256" key="5">
    <source>
        <dbReference type="ARBA" id="ARBA00023098"/>
    </source>
</evidence>
<dbReference type="PROSITE" id="PS50075">
    <property type="entry name" value="CARRIER"/>
    <property type="match status" value="1"/>
</dbReference>
<evidence type="ECO:0000313" key="13">
    <source>
        <dbReference type="Proteomes" id="UP000068026"/>
    </source>
</evidence>
<evidence type="ECO:0000256" key="8">
    <source>
        <dbReference type="NCBIfam" id="TIGR00517"/>
    </source>
</evidence>
<evidence type="ECO:0000256" key="3">
    <source>
        <dbReference type="ARBA" id="ARBA00022553"/>
    </source>
</evidence>
<sequence>MDESVVMNVIAEQMNISVDTLTPDTVFADLGADSLDLFQIISALEEAFDMEFENDEAEKIKTIGDAIAYIKNVLEN</sequence>
<feature type="domain" description="Carrier" evidence="10">
    <location>
        <begin position="1"/>
        <end position="74"/>
    </location>
</feature>
<evidence type="ECO:0000313" key="11">
    <source>
        <dbReference type="EMBL" id="AMJ41938.1"/>
    </source>
</evidence>
<keyword evidence="4 7" id="KW-0276">Fatty acid metabolism</keyword>
<accession>A0A0X8VBL8</accession>
<dbReference type="EMBL" id="CP014223">
    <property type="protein sequence ID" value="AMJ41938.1"/>
    <property type="molecule type" value="Genomic_DNA"/>
</dbReference>
<reference evidence="12" key="3">
    <citation type="submission" date="2016-11" db="EMBL/GenBank/DDBJ databases">
        <authorList>
            <person name="Varghese N."/>
            <person name="Submissions S."/>
        </authorList>
    </citation>
    <scope>NUCLEOTIDE SEQUENCE</scope>
    <source>
        <strain evidence="12">DSM 1682</strain>
    </source>
</reference>
<evidence type="ECO:0000256" key="2">
    <source>
        <dbReference type="ARBA" id="ARBA00022516"/>
    </source>
</evidence>
<dbReference type="HAMAP" id="MF_01217">
    <property type="entry name" value="Acyl_carrier"/>
    <property type="match status" value="1"/>
</dbReference>
<dbReference type="InterPro" id="IPR003231">
    <property type="entry name" value="ACP"/>
</dbReference>
<feature type="modified residue" description="O-(pantetheine 4'-phosphoryl)serine" evidence="7">
    <location>
        <position position="34"/>
    </location>
</feature>
<evidence type="ECO:0000256" key="1">
    <source>
        <dbReference type="ARBA" id="ARBA00022450"/>
    </source>
</evidence>
<evidence type="ECO:0000256" key="4">
    <source>
        <dbReference type="ARBA" id="ARBA00022832"/>
    </source>
</evidence>
<keyword evidence="1 7" id="KW-0596">Phosphopantetheine</keyword>
<reference evidence="13" key="2">
    <citation type="submission" date="2016-01" db="EMBL/GenBank/DDBJ databases">
        <authorList>
            <person name="Poehlein A."/>
            <person name="Schlien K."/>
            <person name="Gottschalk G."/>
            <person name="Buckel W."/>
            <person name="Daniel R."/>
        </authorList>
    </citation>
    <scope>NUCLEOTIDE SEQUENCE [LARGE SCALE GENOMIC DNA]</scope>
    <source>
        <strain evidence="13">X2</strain>
    </source>
</reference>
<comment type="function">
    <text evidence="7 9">Carrier of the growing fatty acid chain in fatty acid biosynthesis.</text>
</comment>
<evidence type="ECO:0000256" key="6">
    <source>
        <dbReference type="ARBA" id="ARBA00023160"/>
    </source>
</evidence>
<keyword evidence="5 7" id="KW-0443">Lipid metabolism</keyword>
<dbReference type="EMBL" id="FQUA01000011">
    <property type="protein sequence ID" value="SHE94536.1"/>
    <property type="molecule type" value="Genomic_DNA"/>
</dbReference>
<dbReference type="Gene3D" id="1.10.1200.10">
    <property type="entry name" value="ACP-like"/>
    <property type="match status" value="1"/>
</dbReference>
<dbReference type="InterPro" id="IPR036736">
    <property type="entry name" value="ACP-like_sf"/>
</dbReference>
<evidence type="ECO:0000256" key="9">
    <source>
        <dbReference type="RuleBase" id="RU003545"/>
    </source>
</evidence>
<dbReference type="GO" id="GO:0000036">
    <property type="term" value="F:acyl carrier activity"/>
    <property type="evidence" value="ECO:0007669"/>
    <property type="project" value="UniProtKB-UniRule"/>
</dbReference>
<evidence type="ECO:0000313" key="14">
    <source>
        <dbReference type="Proteomes" id="UP000184204"/>
    </source>
</evidence>
<dbReference type="GO" id="GO:0000035">
    <property type="term" value="F:acyl binding"/>
    <property type="evidence" value="ECO:0007669"/>
    <property type="project" value="TreeGrafter"/>
</dbReference>
<reference evidence="14" key="4">
    <citation type="submission" date="2016-11" db="EMBL/GenBank/DDBJ databases">
        <authorList>
            <person name="Jaros S."/>
            <person name="Januszkiewicz K."/>
            <person name="Wedrychowicz H."/>
        </authorList>
    </citation>
    <scope>NUCLEOTIDE SEQUENCE [LARGE SCALE GENOMIC DNA]</scope>
    <source>
        <strain evidence="14">DSM 1682</strain>
    </source>
</reference>
<organism evidence="12 14">
    <name type="scientific">Anaerotignum propionicum DSM 1682</name>
    <dbReference type="NCBI Taxonomy" id="991789"/>
    <lineage>
        <taxon>Bacteria</taxon>
        <taxon>Bacillati</taxon>
        <taxon>Bacillota</taxon>
        <taxon>Clostridia</taxon>
        <taxon>Lachnospirales</taxon>
        <taxon>Anaerotignaceae</taxon>
        <taxon>Anaerotignum</taxon>
    </lineage>
</organism>
<comment type="pathway">
    <text evidence="7 9">Lipid metabolism; fatty acid biosynthesis.</text>
</comment>
<comment type="subcellular location">
    <subcellularLocation>
        <location evidence="7">Cytoplasm</location>
    </subcellularLocation>
</comment>
<dbReference type="OrthoDB" id="9804551at2"/>